<feature type="binding site" evidence="11">
    <location>
        <position position="269"/>
    </location>
    <ligand>
        <name>NAD(+)</name>
        <dbReference type="ChEBI" id="CHEBI:57540"/>
    </ligand>
</feature>
<evidence type="ECO:0000256" key="10">
    <source>
        <dbReference type="PIRSR" id="PIRSR018250-1"/>
    </source>
</evidence>
<keyword evidence="6" id="KW-0560">Oxidoreductase</keyword>
<dbReference type="EMBL" id="AJYA01000057">
    <property type="protein sequence ID" value="EIM73713.1"/>
    <property type="molecule type" value="Genomic_DNA"/>
</dbReference>
<dbReference type="RefSeq" id="WP_009056993.1">
    <property type="nucleotide sequence ID" value="NZ_AJYA01000057.1"/>
</dbReference>
<dbReference type="PANTHER" id="PTHR11133:SF22">
    <property type="entry name" value="ALPHA-AMINOADIPIC SEMIALDEHYDE SYNTHASE, MITOCHONDRIAL"/>
    <property type="match status" value="1"/>
</dbReference>
<dbReference type="PANTHER" id="PTHR11133">
    <property type="entry name" value="SACCHAROPINE DEHYDROGENASE"/>
    <property type="match status" value="1"/>
</dbReference>
<sequence length="402" mass="45008">MLKIGLIREGKNPPDKRVVFSPTQLKRLQAKYAGELRFFVQESPVRCFDDAAYAAAGFPPQPDLSACDVLLGVKEVPIAQLMAGKQYFFFSHTIKAQPYNRDLLRAILAKDITLYDHEVLKKPSGERVVAFGRWAGIVGAYMGLWTYGEKSGRYRIKQAKDCFDLAEMLEELKKVELPALKLLITGRGRVGLGALEIIRALGIPEVQPEALLREHFPQAVFAVLDCQHYAKRAQDGGFQREEFFTHPERYVSSFQRYTEVADMLIAAAYWDHRAPRLFEREDVGQPGFKLRVIADITCDIDGSIPTTIRPSTIAEPVYDLDLTAFQELPAFSGAETLSVMAIDNLPTALPRDASEDFGEQFAQYVLPELLLQHSEVLEGACIARGGQLGPHFTYLQSYVDGD</sequence>
<dbReference type="AlphaFoldDB" id="I5BVW1"/>
<comment type="catalytic activity">
    <reaction evidence="9">
        <text>L-saccharopine + NAD(+) + H2O = L-lysine + 2-oxoglutarate + NADH + H(+)</text>
        <dbReference type="Rhea" id="RHEA:12440"/>
        <dbReference type="ChEBI" id="CHEBI:15377"/>
        <dbReference type="ChEBI" id="CHEBI:15378"/>
        <dbReference type="ChEBI" id="CHEBI:16810"/>
        <dbReference type="ChEBI" id="CHEBI:32551"/>
        <dbReference type="ChEBI" id="CHEBI:57540"/>
        <dbReference type="ChEBI" id="CHEBI:57945"/>
        <dbReference type="ChEBI" id="CHEBI:57951"/>
        <dbReference type="EC" id="1.5.1.7"/>
    </reaction>
</comment>
<keyword evidence="7" id="KW-1015">Disulfide bond</keyword>
<evidence type="ECO:0000256" key="5">
    <source>
        <dbReference type="ARBA" id="ARBA00022605"/>
    </source>
</evidence>
<comment type="subunit">
    <text evidence="2">Monomer.</text>
</comment>
<name>I5BVW1_9BACT</name>
<dbReference type="Proteomes" id="UP000005551">
    <property type="component" value="Unassembled WGS sequence"/>
</dbReference>
<evidence type="ECO:0000313" key="15">
    <source>
        <dbReference type="Proteomes" id="UP000005551"/>
    </source>
</evidence>
<dbReference type="SMART" id="SM01002">
    <property type="entry name" value="AlaDh_PNT_C"/>
    <property type="match status" value="1"/>
</dbReference>
<comment type="pathway">
    <text evidence="1">Amino-acid biosynthesis; L-lysine biosynthesis via AAA pathway; L-lysine from L-alpha-aminoadipate (fungal route): step 3/3.</text>
</comment>
<dbReference type="InterPro" id="IPR027281">
    <property type="entry name" value="Lys1"/>
</dbReference>
<evidence type="ECO:0000256" key="6">
    <source>
        <dbReference type="ARBA" id="ARBA00023002"/>
    </source>
</evidence>
<dbReference type="Gene3D" id="3.40.50.720">
    <property type="entry name" value="NAD(P)-binding Rossmann-like Domain"/>
    <property type="match status" value="2"/>
</dbReference>
<dbReference type="EC" id="1.5.1.7" evidence="3"/>
<dbReference type="InterPro" id="IPR007698">
    <property type="entry name" value="AlaDH/PNT_NAD(H)-bd"/>
</dbReference>
<dbReference type="OrthoDB" id="1141481at2"/>
<protein>
    <recommendedName>
        <fullName evidence="4">Saccharopine dehydrogenase [NAD(+), L-lysine-forming]</fullName>
        <ecNumber evidence="3">1.5.1.7</ecNumber>
    </recommendedName>
    <alternativeName>
        <fullName evidence="8">Lysine--2-oxoglutarate reductase</fullName>
    </alternativeName>
</protein>
<gene>
    <name evidence="14" type="ORF">A3SI_17509</name>
</gene>
<feature type="active site" description="Proton donor" evidence="10">
    <location>
        <position position="92"/>
    </location>
</feature>
<feature type="active site" description="Proton acceptor" evidence="10">
    <location>
        <position position="74"/>
    </location>
</feature>
<evidence type="ECO:0000256" key="4">
    <source>
        <dbReference type="ARBA" id="ARBA00021221"/>
    </source>
</evidence>
<feature type="domain" description="Alanine dehydrogenase/pyridine nucleotide transhydrogenase NAD(H)-binding" evidence="12">
    <location>
        <begin position="166"/>
        <end position="324"/>
    </location>
</feature>
<dbReference type="SUPFAM" id="SSF52283">
    <property type="entry name" value="Formate/glycerate dehydrogenase catalytic domain-like"/>
    <property type="match status" value="1"/>
</dbReference>
<dbReference type="InterPro" id="IPR007886">
    <property type="entry name" value="AlaDH/PNT_N"/>
</dbReference>
<feature type="binding site" evidence="11">
    <location>
        <begin position="342"/>
        <end position="345"/>
    </location>
    <ligand>
        <name>NAD(+)</name>
        <dbReference type="ChEBI" id="CHEBI:57540"/>
    </ligand>
</feature>
<evidence type="ECO:0000256" key="2">
    <source>
        <dbReference type="ARBA" id="ARBA00011245"/>
    </source>
</evidence>
<dbReference type="CDD" id="cd05199">
    <property type="entry name" value="SDH_like"/>
    <property type="match status" value="1"/>
</dbReference>
<feature type="domain" description="Alanine dehydrogenase/pyridine nucleotide transhydrogenase N-terminal" evidence="13">
    <location>
        <begin position="5"/>
        <end position="138"/>
    </location>
</feature>
<evidence type="ECO:0000256" key="9">
    <source>
        <dbReference type="ARBA" id="ARBA00047860"/>
    </source>
</evidence>
<proteinExistence type="predicted"/>
<dbReference type="SMART" id="SM01003">
    <property type="entry name" value="AlaDh_PNT_N"/>
    <property type="match status" value="1"/>
</dbReference>
<dbReference type="InterPro" id="IPR051168">
    <property type="entry name" value="AASS"/>
</dbReference>
<reference evidence="14 15" key="1">
    <citation type="submission" date="2012-05" db="EMBL/GenBank/DDBJ databases">
        <title>Genome sequence of Nitritalea halalkaliphila LW7.</title>
        <authorList>
            <person name="Jangir P.K."/>
            <person name="Singh A."/>
            <person name="Shivaji S."/>
            <person name="Sharma R."/>
        </authorList>
    </citation>
    <scope>NUCLEOTIDE SEQUENCE [LARGE SCALE GENOMIC DNA]</scope>
    <source>
        <strain evidence="14 15">LW7</strain>
    </source>
</reference>
<evidence type="ECO:0000256" key="8">
    <source>
        <dbReference type="ARBA" id="ARBA00033228"/>
    </source>
</evidence>
<evidence type="ECO:0000313" key="14">
    <source>
        <dbReference type="EMBL" id="EIM73713.1"/>
    </source>
</evidence>
<dbReference type="Pfam" id="PF05222">
    <property type="entry name" value="AlaDh_PNT_N"/>
    <property type="match status" value="1"/>
</dbReference>
<keyword evidence="5" id="KW-0028">Amino-acid biosynthesis</keyword>
<evidence type="ECO:0000256" key="11">
    <source>
        <dbReference type="PIRSR" id="PIRSR018250-3"/>
    </source>
</evidence>
<dbReference type="PATRIC" id="fig|1189621.3.peg.3637"/>
<feature type="binding site" evidence="11">
    <location>
        <position position="225"/>
    </location>
    <ligand>
        <name>NAD(+)</name>
        <dbReference type="ChEBI" id="CHEBI:57540"/>
    </ligand>
</feature>
<comment type="caution">
    <text evidence="14">The sequence shown here is derived from an EMBL/GenBank/DDBJ whole genome shotgun (WGS) entry which is preliminary data.</text>
</comment>
<dbReference type="UniPathway" id="UPA00033">
    <property type="reaction ID" value="UER00034"/>
</dbReference>
<accession>I5BVW1</accession>
<feature type="binding site" evidence="11">
    <location>
        <begin position="188"/>
        <end position="189"/>
    </location>
    <ligand>
        <name>NAD(+)</name>
        <dbReference type="ChEBI" id="CHEBI:57540"/>
    </ligand>
</feature>
<evidence type="ECO:0000259" key="12">
    <source>
        <dbReference type="SMART" id="SM01002"/>
    </source>
</evidence>
<evidence type="ECO:0000256" key="3">
    <source>
        <dbReference type="ARBA" id="ARBA00012847"/>
    </source>
</evidence>
<dbReference type="PIRSF" id="PIRSF018250">
    <property type="entry name" value="Saccharopine_DH_Lys"/>
    <property type="match status" value="1"/>
</dbReference>
<evidence type="ECO:0000256" key="1">
    <source>
        <dbReference type="ARBA" id="ARBA00004884"/>
    </source>
</evidence>
<evidence type="ECO:0000259" key="13">
    <source>
        <dbReference type="SMART" id="SM01003"/>
    </source>
</evidence>
<organism evidence="14 15">
    <name type="scientific">Nitritalea halalkaliphila LW7</name>
    <dbReference type="NCBI Taxonomy" id="1189621"/>
    <lineage>
        <taxon>Bacteria</taxon>
        <taxon>Pseudomonadati</taxon>
        <taxon>Bacteroidota</taxon>
        <taxon>Cytophagia</taxon>
        <taxon>Cytophagales</taxon>
        <taxon>Cyclobacteriaceae</taxon>
        <taxon>Nitritalea</taxon>
    </lineage>
</organism>
<dbReference type="GO" id="GO:0004754">
    <property type="term" value="F:saccharopine dehydrogenase (NAD+, L-lysine-forming) activity"/>
    <property type="evidence" value="ECO:0007669"/>
    <property type="project" value="UniProtKB-EC"/>
</dbReference>
<keyword evidence="15" id="KW-1185">Reference proteome</keyword>
<dbReference type="STRING" id="1189621.A3SI_17509"/>
<evidence type="ECO:0000256" key="7">
    <source>
        <dbReference type="ARBA" id="ARBA00023157"/>
    </source>
</evidence>
<keyword evidence="11" id="KW-0520">NAD</keyword>
<dbReference type="GO" id="GO:0019878">
    <property type="term" value="P:lysine biosynthetic process via aminoadipic acid"/>
    <property type="evidence" value="ECO:0007669"/>
    <property type="project" value="UniProtKB-UniPathway"/>
</dbReference>